<dbReference type="GO" id="GO:0000139">
    <property type="term" value="C:Golgi membrane"/>
    <property type="evidence" value="ECO:0007669"/>
    <property type="project" value="UniProtKB-SubCell"/>
</dbReference>
<evidence type="ECO:0000259" key="12">
    <source>
        <dbReference type="Pfam" id="PF09335"/>
    </source>
</evidence>
<comment type="function">
    <text evidence="1">Golgi membrane protein involved in vesicular trafficking and spindle migration.</text>
</comment>
<keyword evidence="7 11" id="KW-1133">Transmembrane helix</keyword>
<keyword evidence="6 11" id="KW-0812">Transmembrane</keyword>
<evidence type="ECO:0000313" key="13">
    <source>
        <dbReference type="EMBL" id="KZP18917.1"/>
    </source>
</evidence>
<keyword evidence="8" id="KW-0333">Golgi apparatus</keyword>
<feature type="transmembrane region" description="Helical" evidence="11">
    <location>
        <begin position="140"/>
        <end position="170"/>
    </location>
</feature>
<dbReference type="OrthoDB" id="166803at2759"/>
<evidence type="ECO:0000256" key="1">
    <source>
        <dbReference type="ARBA" id="ARBA00002978"/>
    </source>
</evidence>
<evidence type="ECO:0000256" key="10">
    <source>
        <dbReference type="SAM" id="MobiDB-lite"/>
    </source>
</evidence>
<evidence type="ECO:0000256" key="6">
    <source>
        <dbReference type="ARBA" id="ARBA00022692"/>
    </source>
</evidence>
<comment type="similarity">
    <text evidence="3">Belongs to the TVP38/TMEM64 family.</text>
</comment>
<keyword evidence="9 11" id="KW-0472">Membrane</keyword>
<dbReference type="Pfam" id="PF09335">
    <property type="entry name" value="VTT_dom"/>
    <property type="match status" value="1"/>
</dbReference>
<dbReference type="Proteomes" id="UP000076532">
    <property type="component" value="Unassembled WGS sequence"/>
</dbReference>
<accession>A0A166HJ81</accession>
<evidence type="ECO:0000256" key="7">
    <source>
        <dbReference type="ARBA" id="ARBA00022989"/>
    </source>
</evidence>
<dbReference type="PANTHER" id="PTHR47549:SF2">
    <property type="entry name" value="GOLGI APPARATUS MEMBRANE PROTEIN TVP38"/>
    <property type="match status" value="1"/>
</dbReference>
<keyword evidence="14" id="KW-1185">Reference proteome</keyword>
<dbReference type="AlphaFoldDB" id="A0A166HJ81"/>
<evidence type="ECO:0000256" key="3">
    <source>
        <dbReference type="ARBA" id="ARBA00008640"/>
    </source>
</evidence>
<evidence type="ECO:0000256" key="9">
    <source>
        <dbReference type="ARBA" id="ARBA00023136"/>
    </source>
</evidence>
<evidence type="ECO:0000256" key="11">
    <source>
        <dbReference type="SAM" id="Phobius"/>
    </source>
</evidence>
<organism evidence="13 14">
    <name type="scientific">Athelia psychrophila</name>
    <dbReference type="NCBI Taxonomy" id="1759441"/>
    <lineage>
        <taxon>Eukaryota</taxon>
        <taxon>Fungi</taxon>
        <taxon>Dikarya</taxon>
        <taxon>Basidiomycota</taxon>
        <taxon>Agaricomycotina</taxon>
        <taxon>Agaricomycetes</taxon>
        <taxon>Agaricomycetidae</taxon>
        <taxon>Atheliales</taxon>
        <taxon>Atheliaceae</taxon>
        <taxon>Athelia</taxon>
    </lineage>
</organism>
<feature type="domain" description="VTT" evidence="12">
    <location>
        <begin position="161"/>
        <end position="273"/>
    </location>
</feature>
<gene>
    <name evidence="13" type="ORF">FIBSPDRAFT_911532</name>
</gene>
<dbReference type="InterPro" id="IPR051076">
    <property type="entry name" value="Golgi_membrane_TVP38/TMEM64"/>
</dbReference>
<evidence type="ECO:0000313" key="14">
    <source>
        <dbReference type="Proteomes" id="UP000076532"/>
    </source>
</evidence>
<proteinExistence type="inferred from homology"/>
<evidence type="ECO:0000256" key="2">
    <source>
        <dbReference type="ARBA" id="ARBA00004653"/>
    </source>
</evidence>
<evidence type="ECO:0000256" key="5">
    <source>
        <dbReference type="ARBA" id="ARBA00020673"/>
    </source>
</evidence>
<evidence type="ECO:0000256" key="4">
    <source>
        <dbReference type="ARBA" id="ARBA00013533"/>
    </source>
</evidence>
<sequence>MASNSTYTYVPQDAAPIHTNADEEHYELEPYAPQPQLHDPYAQNESFDHNALAPQYRYGGLESARDLARTPSPTPSETEALGEKKMFNWRKTFSPKRENWVRLAIIAAIMAILITVTVLQSRILKALQPAAIWAKKTPGGFMIAVAALFILSFPPLFGAGIVALLCGAIWGPAYGFAIVVAGQFTGELANYFLFKYLCRARSEKTKKSSIKYAAFGRAVEDGGLLVAIAARYSILPPHIVTAVFATCGMKLWVFVVSAIVSLPQNFVNVYIGSFAEAEAKGESTTSAKIVDYVTLGVTVIVTIVVQRYIDVQVNKAKPEIIHERQKAR</sequence>
<feature type="transmembrane region" description="Helical" evidence="11">
    <location>
        <begin position="289"/>
        <end position="309"/>
    </location>
</feature>
<dbReference type="PANTHER" id="PTHR47549">
    <property type="entry name" value="GOLGI APPARATUS MEMBRANE PROTEIN TVP38-RELATED"/>
    <property type="match status" value="1"/>
</dbReference>
<name>A0A166HJ81_9AGAM</name>
<dbReference type="STRING" id="436010.A0A166HJ81"/>
<dbReference type="EMBL" id="KV417568">
    <property type="protein sequence ID" value="KZP18917.1"/>
    <property type="molecule type" value="Genomic_DNA"/>
</dbReference>
<evidence type="ECO:0000256" key="8">
    <source>
        <dbReference type="ARBA" id="ARBA00023034"/>
    </source>
</evidence>
<feature type="region of interest" description="Disordered" evidence="10">
    <location>
        <begin position="1"/>
        <end position="42"/>
    </location>
</feature>
<protein>
    <recommendedName>
        <fullName evidence="4">Golgi apparatus membrane protein TVP38</fullName>
    </recommendedName>
    <alternativeName>
        <fullName evidence="5">Golgi apparatus membrane protein tvp38</fullName>
    </alternativeName>
</protein>
<dbReference type="InterPro" id="IPR032816">
    <property type="entry name" value="VTT_dom"/>
</dbReference>
<comment type="subcellular location">
    <subcellularLocation>
        <location evidence="2">Golgi apparatus membrane</location>
        <topology evidence="2">Multi-pass membrane protein</topology>
    </subcellularLocation>
</comment>
<reference evidence="13 14" key="1">
    <citation type="journal article" date="2016" name="Mol. Biol. Evol.">
        <title>Comparative Genomics of Early-Diverging Mushroom-Forming Fungi Provides Insights into the Origins of Lignocellulose Decay Capabilities.</title>
        <authorList>
            <person name="Nagy L.G."/>
            <person name="Riley R."/>
            <person name="Tritt A."/>
            <person name="Adam C."/>
            <person name="Daum C."/>
            <person name="Floudas D."/>
            <person name="Sun H."/>
            <person name="Yadav J.S."/>
            <person name="Pangilinan J."/>
            <person name="Larsson K.H."/>
            <person name="Matsuura K."/>
            <person name="Barry K."/>
            <person name="Labutti K."/>
            <person name="Kuo R."/>
            <person name="Ohm R.A."/>
            <person name="Bhattacharya S.S."/>
            <person name="Shirouzu T."/>
            <person name="Yoshinaga Y."/>
            <person name="Martin F.M."/>
            <person name="Grigoriev I.V."/>
            <person name="Hibbett D.S."/>
        </authorList>
    </citation>
    <scope>NUCLEOTIDE SEQUENCE [LARGE SCALE GENOMIC DNA]</scope>
    <source>
        <strain evidence="13 14">CBS 109695</strain>
    </source>
</reference>
<feature type="transmembrane region" description="Helical" evidence="11">
    <location>
        <begin position="100"/>
        <end position="119"/>
    </location>
</feature>